<organism evidence="2 3">
    <name type="scientific">Pelomonas parva</name>
    <dbReference type="NCBI Taxonomy" id="3299032"/>
    <lineage>
        <taxon>Bacteria</taxon>
        <taxon>Pseudomonadati</taxon>
        <taxon>Pseudomonadota</taxon>
        <taxon>Betaproteobacteria</taxon>
        <taxon>Burkholderiales</taxon>
        <taxon>Sphaerotilaceae</taxon>
        <taxon>Roseateles</taxon>
    </lineage>
</organism>
<dbReference type="PANTHER" id="PTHR42928">
    <property type="entry name" value="TRICARBOXYLATE-BINDING PROTEIN"/>
    <property type="match status" value="1"/>
</dbReference>
<reference evidence="2 3" key="1">
    <citation type="submission" date="2024-08" db="EMBL/GenBank/DDBJ databases">
        <authorList>
            <person name="Lu H."/>
        </authorList>
    </citation>
    <scope>NUCLEOTIDE SEQUENCE [LARGE SCALE GENOMIC DNA]</scope>
    <source>
        <strain evidence="2 3">LYH14W</strain>
    </source>
</reference>
<dbReference type="PANTHER" id="PTHR42928:SF5">
    <property type="entry name" value="BLR1237 PROTEIN"/>
    <property type="match status" value="1"/>
</dbReference>
<dbReference type="Pfam" id="PF03401">
    <property type="entry name" value="TctC"/>
    <property type="match status" value="1"/>
</dbReference>
<sequence length="323" mass="33580">MAGVLLAGGMAAARSEPVARPLGAGAPVVRLYIPFSAGGGADAAGRNLLRTVSRLNGQAVETVYLTAESGAAAGRAVHAAPPDGRTLLLARVGSNAIQPALSPRRGLPLSEFTVLAVLDQTPLICVVRAGSPIQSMRELQAALAAQPGKLRYSTAGAGTLQNLAVRYLLSLSGLPDDAARPVHVDQGPRATQALLDGEADFSCNTARSVLKQLQAGTLRGLMTTAQGRLKALPRLQNAAELGLRDMQNLQGWSALLGPPGMSPAAVAQWRALLTQVAEDAEWQAATEATGAAPRIRALRDPAAYLSQQQQFYERLVTLLGAPP</sequence>
<name>A0ABW7F0I7_9BURK</name>
<evidence type="ECO:0000256" key="1">
    <source>
        <dbReference type="ARBA" id="ARBA00006987"/>
    </source>
</evidence>
<gene>
    <name evidence="2" type="ORF">ACG00Y_07015</name>
</gene>
<dbReference type="RefSeq" id="WP_394477271.1">
    <property type="nucleotide sequence ID" value="NZ_JBIGHV010000002.1"/>
</dbReference>
<accession>A0ABW7F0I7</accession>
<dbReference type="InterPro" id="IPR005064">
    <property type="entry name" value="BUG"/>
</dbReference>
<dbReference type="InterPro" id="IPR042100">
    <property type="entry name" value="Bug_dom1"/>
</dbReference>
<protein>
    <submittedName>
        <fullName evidence="2">Tripartite tricarboxylate transporter substrate-binding protein</fullName>
    </submittedName>
</protein>
<evidence type="ECO:0000313" key="3">
    <source>
        <dbReference type="Proteomes" id="UP001606210"/>
    </source>
</evidence>
<dbReference type="Proteomes" id="UP001606210">
    <property type="component" value="Unassembled WGS sequence"/>
</dbReference>
<evidence type="ECO:0000313" key="2">
    <source>
        <dbReference type="EMBL" id="MFG6429654.1"/>
    </source>
</evidence>
<dbReference type="Gene3D" id="3.40.190.150">
    <property type="entry name" value="Bordetella uptake gene, domain 1"/>
    <property type="match status" value="1"/>
</dbReference>
<proteinExistence type="inferred from homology"/>
<dbReference type="EMBL" id="JBIGHV010000002">
    <property type="protein sequence ID" value="MFG6429654.1"/>
    <property type="molecule type" value="Genomic_DNA"/>
</dbReference>
<dbReference type="Gene3D" id="3.40.190.10">
    <property type="entry name" value="Periplasmic binding protein-like II"/>
    <property type="match status" value="1"/>
</dbReference>
<comment type="similarity">
    <text evidence="1">Belongs to the UPF0065 (bug) family.</text>
</comment>
<keyword evidence="3" id="KW-1185">Reference proteome</keyword>
<comment type="caution">
    <text evidence="2">The sequence shown here is derived from an EMBL/GenBank/DDBJ whole genome shotgun (WGS) entry which is preliminary data.</text>
</comment>
<dbReference type="SUPFAM" id="SSF53850">
    <property type="entry name" value="Periplasmic binding protein-like II"/>
    <property type="match status" value="1"/>
</dbReference>